<evidence type="ECO:0000259" key="2">
    <source>
        <dbReference type="Pfam" id="PF14365"/>
    </source>
</evidence>
<evidence type="ECO:0000256" key="1">
    <source>
        <dbReference type="SAM" id="Phobius"/>
    </source>
</evidence>
<organism evidence="3 4">
    <name type="scientific">Papaver nudicaule</name>
    <name type="common">Iceland poppy</name>
    <dbReference type="NCBI Taxonomy" id="74823"/>
    <lineage>
        <taxon>Eukaryota</taxon>
        <taxon>Viridiplantae</taxon>
        <taxon>Streptophyta</taxon>
        <taxon>Embryophyta</taxon>
        <taxon>Tracheophyta</taxon>
        <taxon>Spermatophyta</taxon>
        <taxon>Magnoliopsida</taxon>
        <taxon>Ranunculales</taxon>
        <taxon>Papaveraceae</taxon>
        <taxon>Papaveroideae</taxon>
        <taxon>Papaver</taxon>
    </lineage>
</organism>
<dbReference type="Pfam" id="PF15284">
    <property type="entry name" value="PAGK"/>
    <property type="match status" value="1"/>
</dbReference>
<dbReference type="Pfam" id="PF14365">
    <property type="entry name" value="Neprosin_AP"/>
    <property type="match status" value="1"/>
</dbReference>
<keyword evidence="1" id="KW-0472">Membrane</keyword>
<feature type="non-terminal residue" evidence="3">
    <location>
        <position position="1"/>
    </location>
</feature>
<evidence type="ECO:0000313" key="3">
    <source>
        <dbReference type="EMBL" id="MCL7036387.1"/>
    </source>
</evidence>
<dbReference type="InterPro" id="IPR029335">
    <property type="entry name" value="PAGK"/>
</dbReference>
<dbReference type="EMBL" id="JAJJMA010167317">
    <property type="protein sequence ID" value="MCL7036387.1"/>
    <property type="molecule type" value="Genomic_DNA"/>
</dbReference>
<gene>
    <name evidence="3" type="ORF">MKW94_021042</name>
</gene>
<dbReference type="AlphaFoldDB" id="A0AA41SH20"/>
<keyword evidence="4" id="KW-1185">Reference proteome</keyword>
<accession>A0AA41SH20</accession>
<feature type="domain" description="Neprosin activation peptide" evidence="2">
    <location>
        <begin position="135"/>
        <end position="234"/>
    </location>
</feature>
<keyword evidence="1" id="KW-1133">Transmembrane helix</keyword>
<dbReference type="InterPro" id="IPR053168">
    <property type="entry name" value="Glutamic_endopeptidase"/>
</dbReference>
<dbReference type="Proteomes" id="UP001177140">
    <property type="component" value="Unassembled WGS sequence"/>
</dbReference>
<sequence length="237" mass="27496">MLLLFSWITKTRRNISLEEEEDYSRRRQFKCIQKQTVLEEEEEERVYKHSKNNTMVYSSNYNNNTRKKKMSSSSIISIFVSFLLLVFSSTIPAIVLAETHDHHKNNQTFRPLEELQKLKAIQAHLRKVNKPAIKTIESPDGDLIDCVITHEQPAFDHPNLIGQKPLDAPDRPHGHNPKGRISESFQLWTFNGETCPEGTIPIRRTKEEDILRASSVNKFGKKISNHFRRDSSSSDHE</sequence>
<protein>
    <recommendedName>
        <fullName evidence="2">Neprosin activation peptide domain-containing protein</fullName>
    </recommendedName>
</protein>
<reference evidence="3" key="1">
    <citation type="submission" date="2022-03" db="EMBL/GenBank/DDBJ databases">
        <title>A functionally conserved STORR gene fusion in Papaver species that diverged 16.8 million years ago.</title>
        <authorList>
            <person name="Catania T."/>
        </authorList>
    </citation>
    <scope>NUCLEOTIDE SEQUENCE</scope>
    <source>
        <strain evidence="3">S-191538</strain>
    </source>
</reference>
<dbReference type="PANTHER" id="PTHR31589">
    <property type="entry name" value="PROTEIN, PUTATIVE (DUF239)-RELATED-RELATED"/>
    <property type="match status" value="1"/>
</dbReference>
<name>A0AA41SH20_PAPNU</name>
<proteinExistence type="predicted"/>
<dbReference type="PANTHER" id="PTHR31589:SF98">
    <property type="entry name" value="LIGASE, PUTATIVE (DUF239)-RELATED"/>
    <property type="match status" value="1"/>
</dbReference>
<evidence type="ECO:0000313" key="4">
    <source>
        <dbReference type="Proteomes" id="UP001177140"/>
    </source>
</evidence>
<comment type="caution">
    <text evidence="3">The sequence shown here is derived from an EMBL/GenBank/DDBJ whole genome shotgun (WGS) entry which is preliminary data.</text>
</comment>
<feature type="transmembrane region" description="Helical" evidence="1">
    <location>
        <begin position="75"/>
        <end position="97"/>
    </location>
</feature>
<dbReference type="InterPro" id="IPR025521">
    <property type="entry name" value="Neprosin_propep"/>
</dbReference>
<keyword evidence="1" id="KW-0812">Transmembrane</keyword>